<accession>A0ACB8C8D6</accession>
<dbReference type="Proteomes" id="UP000821865">
    <property type="component" value="Chromosome 8"/>
</dbReference>
<keyword evidence="2" id="KW-1185">Reference proteome</keyword>
<comment type="caution">
    <text evidence="1">The sequence shown here is derived from an EMBL/GenBank/DDBJ whole genome shotgun (WGS) entry which is preliminary data.</text>
</comment>
<protein>
    <submittedName>
        <fullName evidence="1">Uncharacterized protein</fullName>
    </submittedName>
</protein>
<sequence length="398" mass="43767">MPVTRNGTSSTAPTSEEDGERRSTDGGEGSTSRGVPDSASTSGTTSTPRPMFDMSAVLQATVQAAVREAINGIGAGETSRLVPLFDPTSSDSPTVDAWIRRVDDLAEVYCWSDRLTSCNVLARLDEPAKMWYDSLQSVNKTWPEWKVELKRALSPRHGECSDFTETWRTVFTGEDSIRAISTRTHDSPEELLRCLKRLEERVGTVGSWDSNHSKASRIQNLAGHGNRGNRAPETTLNESRQNSPSEPRRKTLSNEKGGPRCFNCNKYGHLSLNCPSPQRRARCGVCNRIGHEARNCKEKESGPRLFQSVVNLDIRAADAANEKYFMLAKANGHDVRAYVDLSSQCVTIRREDADRIGVKCTAIDKPLTIGGYGSGRVTPCGEANVNLTVIKQQLTFPC</sequence>
<organism evidence="1 2">
    <name type="scientific">Dermacentor silvarum</name>
    <name type="common">Tick</name>
    <dbReference type="NCBI Taxonomy" id="543639"/>
    <lineage>
        <taxon>Eukaryota</taxon>
        <taxon>Metazoa</taxon>
        <taxon>Ecdysozoa</taxon>
        <taxon>Arthropoda</taxon>
        <taxon>Chelicerata</taxon>
        <taxon>Arachnida</taxon>
        <taxon>Acari</taxon>
        <taxon>Parasitiformes</taxon>
        <taxon>Ixodida</taxon>
        <taxon>Ixodoidea</taxon>
        <taxon>Ixodidae</taxon>
        <taxon>Rhipicephalinae</taxon>
        <taxon>Dermacentor</taxon>
    </lineage>
</organism>
<proteinExistence type="predicted"/>
<name>A0ACB8C8D6_DERSI</name>
<reference evidence="1" key="1">
    <citation type="submission" date="2020-05" db="EMBL/GenBank/DDBJ databases">
        <title>Large-scale comparative analyses of tick genomes elucidate their genetic diversity and vector capacities.</title>
        <authorList>
            <person name="Jia N."/>
            <person name="Wang J."/>
            <person name="Shi W."/>
            <person name="Du L."/>
            <person name="Sun Y."/>
            <person name="Zhan W."/>
            <person name="Jiang J."/>
            <person name="Wang Q."/>
            <person name="Zhang B."/>
            <person name="Ji P."/>
            <person name="Sakyi L.B."/>
            <person name="Cui X."/>
            <person name="Yuan T."/>
            <person name="Jiang B."/>
            <person name="Yang W."/>
            <person name="Lam T.T.-Y."/>
            <person name="Chang Q."/>
            <person name="Ding S."/>
            <person name="Wang X."/>
            <person name="Zhu J."/>
            <person name="Ruan X."/>
            <person name="Zhao L."/>
            <person name="Wei J."/>
            <person name="Que T."/>
            <person name="Du C."/>
            <person name="Cheng J."/>
            <person name="Dai P."/>
            <person name="Han X."/>
            <person name="Huang E."/>
            <person name="Gao Y."/>
            <person name="Liu J."/>
            <person name="Shao H."/>
            <person name="Ye R."/>
            <person name="Li L."/>
            <person name="Wei W."/>
            <person name="Wang X."/>
            <person name="Wang C."/>
            <person name="Yang T."/>
            <person name="Huo Q."/>
            <person name="Li W."/>
            <person name="Guo W."/>
            <person name="Chen H."/>
            <person name="Zhou L."/>
            <person name="Ni X."/>
            <person name="Tian J."/>
            <person name="Zhou Y."/>
            <person name="Sheng Y."/>
            <person name="Liu T."/>
            <person name="Pan Y."/>
            <person name="Xia L."/>
            <person name="Li J."/>
            <person name="Zhao F."/>
            <person name="Cao W."/>
        </authorList>
    </citation>
    <scope>NUCLEOTIDE SEQUENCE</scope>
    <source>
        <strain evidence="1">Dsil-2018</strain>
    </source>
</reference>
<gene>
    <name evidence="1" type="ORF">HPB49_008169</name>
</gene>
<dbReference type="EMBL" id="CM023477">
    <property type="protein sequence ID" value="KAH7937147.1"/>
    <property type="molecule type" value="Genomic_DNA"/>
</dbReference>
<evidence type="ECO:0000313" key="1">
    <source>
        <dbReference type="EMBL" id="KAH7937147.1"/>
    </source>
</evidence>
<evidence type="ECO:0000313" key="2">
    <source>
        <dbReference type="Proteomes" id="UP000821865"/>
    </source>
</evidence>